<feature type="binding site" evidence="4">
    <location>
        <position position="73"/>
    </location>
    <ligand>
        <name>Ca(2+)</name>
        <dbReference type="ChEBI" id="CHEBI:29108"/>
        <label>1</label>
    </ligand>
</feature>
<dbReference type="Pfam" id="PF13499">
    <property type="entry name" value="EF-hand_7"/>
    <property type="match status" value="1"/>
</dbReference>
<evidence type="ECO:0000259" key="6">
    <source>
        <dbReference type="PROSITE" id="PS50222"/>
    </source>
</evidence>
<accession>A0A9W6TJ72</accession>
<dbReference type="PROSITE" id="PS00018">
    <property type="entry name" value="EF_HAND_1"/>
    <property type="match status" value="2"/>
</dbReference>
<feature type="binding site" evidence="4">
    <location>
        <position position="114"/>
    </location>
    <ligand>
        <name>Ca(2+)</name>
        <dbReference type="ChEBI" id="CHEBI:29108"/>
        <label>1</label>
    </ligand>
</feature>
<evidence type="ECO:0000256" key="4">
    <source>
        <dbReference type="PIRSR" id="PIRSR608080-1"/>
    </source>
</evidence>
<comment type="caution">
    <text evidence="7">The sequence shown here is derived from an EMBL/GenBank/DDBJ whole genome shotgun (WGS) entry which is preliminary data.</text>
</comment>
<evidence type="ECO:0000256" key="3">
    <source>
        <dbReference type="ARBA" id="ARBA00022837"/>
    </source>
</evidence>
<dbReference type="InterPro" id="IPR008080">
    <property type="entry name" value="Parvalbumin"/>
</dbReference>
<sequence>MGTESARVFDTNGGRTTHTKWQEASNHFLSAVDDTFNTLQMLFGESFLYSDSEQTAIFMQMKEAFRVADKDCSGEIDADEVAVMLETIFAQSGAVKQEEITKYVADFMEIVDKDCSGKVSFEEFMAALEDGLKLEVEVYHRRKPKATALKQALSSINEDGQASSRMSRSRASRASCSVTSSNGTGMNKITASMFDSNTPKKEGRILSVVSSAQNTPKKSGYVRRGSTMATSPIRRNHDVLNVEDFSTSDIAAQMKSAYVEWLMEGQRFKRVTMEELLLLNCLVSGAEGIARNLTLMEEIVVSS</sequence>
<dbReference type="InterPro" id="IPR018247">
    <property type="entry name" value="EF_Hand_1_Ca_BS"/>
</dbReference>
<evidence type="ECO:0000313" key="8">
    <source>
        <dbReference type="Proteomes" id="UP001165121"/>
    </source>
</evidence>
<feature type="binding site" evidence="4">
    <location>
        <position position="118"/>
    </location>
    <ligand>
        <name>Ca(2+)</name>
        <dbReference type="ChEBI" id="CHEBI:29108"/>
        <label>1</label>
    </ligand>
</feature>
<organism evidence="7 8">
    <name type="scientific">Phytophthora fragariaefolia</name>
    <dbReference type="NCBI Taxonomy" id="1490495"/>
    <lineage>
        <taxon>Eukaryota</taxon>
        <taxon>Sar</taxon>
        <taxon>Stramenopiles</taxon>
        <taxon>Oomycota</taxon>
        <taxon>Peronosporomycetes</taxon>
        <taxon>Peronosporales</taxon>
        <taxon>Peronosporaceae</taxon>
        <taxon>Phytophthora</taxon>
    </lineage>
</organism>
<comment type="similarity">
    <text evidence="1">Belongs to the parvalbumin family.</text>
</comment>
<feature type="binding site" evidence="4">
    <location>
        <position position="80"/>
    </location>
    <ligand>
        <name>Ca(2+)</name>
        <dbReference type="ChEBI" id="CHEBI:29108"/>
        <label>1</label>
    </ligand>
</feature>
<evidence type="ECO:0000256" key="5">
    <source>
        <dbReference type="SAM" id="MobiDB-lite"/>
    </source>
</evidence>
<keyword evidence="3 4" id="KW-0106">Calcium</keyword>
<feature type="binding site" evidence="4">
    <location>
        <position position="112"/>
    </location>
    <ligand>
        <name>Ca(2+)</name>
        <dbReference type="ChEBI" id="CHEBI:29108"/>
        <label>1</label>
    </ligand>
</feature>
<dbReference type="PROSITE" id="PS50222">
    <property type="entry name" value="EF_HAND_2"/>
    <property type="match status" value="2"/>
</dbReference>
<evidence type="ECO:0000256" key="2">
    <source>
        <dbReference type="ARBA" id="ARBA00022723"/>
    </source>
</evidence>
<dbReference type="CDD" id="cd00051">
    <property type="entry name" value="EFh"/>
    <property type="match status" value="1"/>
</dbReference>
<dbReference type="PANTHER" id="PTHR11653">
    <property type="entry name" value="PARVALBUMIN ALPHA"/>
    <property type="match status" value="1"/>
</dbReference>
<dbReference type="FunFam" id="1.10.238.10:FF:000412">
    <property type="entry name" value="Chromatin accessibility complex protein 1"/>
    <property type="match status" value="1"/>
</dbReference>
<dbReference type="EMBL" id="BSXT01000058">
    <property type="protein sequence ID" value="GMF16274.1"/>
    <property type="molecule type" value="Genomic_DNA"/>
</dbReference>
<dbReference type="SMART" id="SM00054">
    <property type="entry name" value="EFh"/>
    <property type="match status" value="2"/>
</dbReference>
<feature type="binding site" evidence="4">
    <location>
        <position position="69"/>
    </location>
    <ligand>
        <name>Ca(2+)</name>
        <dbReference type="ChEBI" id="CHEBI:29108"/>
        <label>1</label>
    </ligand>
</feature>
<name>A0A9W6TJ72_9STRA</name>
<evidence type="ECO:0000256" key="1">
    <source>
        <dbReference type="ARBA" id="ARBA00009753"/>
    </source>
</evidence>
<dbReference type="GO" id="GO:0005509">
    <property type="term" value="F:calcium ion binding"/>
    <property type="evidence" value="ECO:0007669"/>
    <property type="project" value="InterPro"/>
</dbReference>
<gene>
    <name evidence="7" type="ORF">Pfra01_000075300</name>
</gene>
<keyword evidence="2 4" id="KW-0479">Metal-binding</keyword>
<keyword evidence="8" id="KW-1185">Reference proteome</keyword>
<dbReference type="PANTHER" id="PTHR11653:SF10">
    <property type="entry name" value="EF-HAND DOMAIN-CONTAINING PROTEIN"/>
    <property type="match status" value="1"/>
</dbReference>
<feature type="binding site" evidence="4">
    <location>
        <position position="71"/>
    </location>
    <ligand>
        <name>Ca(2+)</name>
        <dbReference type="ChEBI" id="CHEBI:29108"/>
        <label>1</label>
    </ligand>
</feature>
<feature type="domain" description="EF-hand" evidence="6">
    <location>
        <begin position="56"/>
        <end position="91"/>
    </location>
</feature>
<dbReference type="InterPro" id="IPR002048">
    <property type="entry name" value="EF_hand_dom"/>
</dbReference>
<proteinExistence type="inferred from homology"/>
<protein>
    <submittedName>
        <fullName evidence="7">Unnamed protein product</fullName>
    </submittedName>
</protein>
<feature type="compositionally biased region" description="Low complexity" evidence="5">
    <location>
        <begin position="172"/>
        <end position="181"/>
    </location>
</feature>
<dbReference type="OrthoDB" id="127471at2759"/>
<evidence type="ECO:0000313" key="7">
    <source>
        <dbReference type="EMBL" id="GMF16274.1"/>
    </source>
</evidence>
<feature type="domain" description="EF-hand" evidence="6">
    <location>
        <begin position="99"/>
        <end position="134"/>
    </location>
</feature>
<dbReference type="Gene3D" id="1.10.238.10">
    <property type="entry name" value="EF-hand"/>
    <property type="match status" value="1"/>
</dbReference>
<dbReference type="InterPro" id="IPR011992">
    <property type="entry name" value="EF-hand-dom_pair"/>
</dbReference>
<dbReference type="SUPFAM" id="SSF47473">
    <property type="entry name" value="EF-hand"/>
    <property type="match status" value="1"/>
</dbReference>
<feature type="region of interest" description="Disordered" evidence="5">
    <location>
        <begin position="152"/>
        <end position="182"/>
    </location>
</feature>
<reference evidence="7" key="1">
    <citation type="submission" date="2023-04" db="EMBL/GenBank/DDBJ databases">
        <title>Phytophthora fragariaefolia NBRC 109709.</title>
        <authorList>
            <person name="Ichikawa N."/>
            <person name="Sato H."/>
            <person name="Tonouchi N."/>
        </authorList>
    </citation>
    <scope>NUCLEOTIDE SEQUENCE</scope>
    <source>
        <strain evidence="7">NBRC 109709</strain>
    </source>
</reference>
<dbReference type="Proteomes" id="UP001165121">
    <property type="component" value="Unassembled WGS sequence"/>
</dbReference>
<feature type="compositionally biased region" description="Polar residues" evidence="5">
    <location>
        <begin position="152"/>
        <end position="161"/>
    </location>
</feature>
<dbReference type="AlphaFoldDB" id="A0A9W6TJ72"/>
<feature type="binding site" evidence="4">
    <location>
        <position position="123"/>
    </location>
    <ligand>
        <name>Ca(2+)</name>
        <dbReference type="ChEBI" id="CHEBI:29108"/>
        <label>1</label>
    </ligand>
</feature>